<dbReference type="GO" id="GO:0019706">
    <property type="term" value="F:protein-cysteine S-palmitoyltransferase activity"/>
    <property type="evidence" value="ECO:0007669"/>
    <property type="project" value="UniProtKB-EC"/>
</dbReference>
<dbReference type="GeneID" id="54780551"/>
<keyword evidence="15" id="KW-1185">Reference proteome</keyword>
<protein>
    <recommendedName>
        <fullName evidence="12">Palmitoyltransferase</fullName>
        <ecNumber evidence="12">2.3.1.225</ecNumber>
    </recommendedName>
</protein>
<keyword evidence="9 12" id="KW-0012">Acyltransferase</keyword>
<reference evidence="14 15" key="1">
    <citation type="submission" date="2019-07" db="EMBL/GenBank/DDBJ databases">
        <title>Genome assembly of two rare yeast pathogens: Diutina rugosa and Trichomonascus ciferrii.</title>
        <authorList>
            <person name="Mixao V."/>
            <person name="Saus E."/>
            <person name="Hansen A."/>
            <person name="Lass-Flor C."/>
            <person name="Gabaldon T."/>
        </authorList>
    </citation>
    <scope>NUCLEOTIDE SEQUENCE [LARGE SCALE GENOMIC DNA]</scope>
    <source>
        <strain evidence="14 15">CBS 613</strain>
    </source>
</reference>
<dbReference type="GO" id="GO:0005789">
    <property type="term" value="C:endoplasmic reticulum membrane"/>
    <property type="evidence" value="ECO:0007669"/>
    <property type="project" value="UniProtKB-SubCell"/>
</dbReference>
<dbReference type="InterPro" id="IPR039859">
    <property type="entry name" value="PFA4/ZDH16/20/ERF2-like"/>
</dbReference>
<dbReference type="Pfam" id="PF01529">
    <property type="entry name" value="DHHC"/>
    <property type="match status" value="1"/>
</dbReference>
<comment type="domain">
    <text evidence="12">The DHHC domain is required for palmitoyltransferase activity.</text>
</comment>
<dbReference type="PANTHER" id="PTHR22883:SF489">
    <property type="entry name" value="PALMITOYLTRANSFERASE SWF1"/>
    <property type="match status" value="1"/>
</dbReference>
<gene>
    <name evidence="14" type="ORF">DIURU_001898</name>
</gene>
<feature type="transmembrane region" description="Helical" evidence="12">
    <location>
        <begin position="153"/>
        <end position="174"/>
    </location>
</feature>
<dbReference type="GO" id="GO:0006612">
    <property type="term" value="P:protein targeting to membrane"/>
    <property type="evidence" value="ECO:0007669"/>
    <property type="project" value="TreeGrafter"/>
</dbReference>
<organism evidence="14 15">
    <name type="scientific">Diutina rugosa</name>
    <name type="common">Yeast</name>
    <name type="synonym">Candida rugosa</name>
    <dbReference type="NCBI Taxonomy" id="5481"/>
    <lineage>
        <taxon>Eukaryota</taxon>
        <taxon>Fungi</taxon>
        <taxon>Dikarya</taxon>
        <taxon>Ascomycota</taxon>
        <taxon>Saccharomycotina</taxon>
        <taxon>Pichiomycetes</taxon>
        <taxon>Debaryomycetaceae</taxon>
        <taxon>Diutina</taxon>
    </lineage>
</organism>
<dbReference type="PROSITE" id="PS50216">
    <property type="entry name" value="DHHC"/>
    <property type="match status" value="1"/>
</dbReference>
<feature type="transmembrane region" description="Helical" evidence="12">
    <location>
        <begin position="53"/>
        <end position="74"/>
    </location>
</feature>
<feature type="transmembrane region" description="Helical" evidence="12">
    <location>
        <begin position="288"/>
        <end position="311"/>
    </location>
</feature>
<dbReference type="PANTHER" id="PTHR22883">
    <property type="entry name" value="ZINC FINGER DHHC DOMAIN CONTAINING PROTEIN"/>
    <property type="match status" value="1"/>
</dbReference>
<evidence type="ECO:0000256" key="9">
    <source>
        <dbReference type="ARBA" id="ARBA00023315"/>
    </source>
</evidence>
<dbReference type="EC" id="2.3.1.225" evidence="12"/>
<feature type="domain" description="Palmitoyltransferase DHHC" evidence="13">
    <location>
        <begin position="197"/>
        <end position="326"/>
    </location>
</feature>
<evidence type="ECO:0000256" key="5">
    <source>
        <dbReference type="ARBA" id="ARBA00022989"/>
    </source>
</evidence>
<dbReference type="AlphaFoldDB" id="A0A642UUD7"/>
<keyword evidence="2 12" id="KW-0808">Transferase</keyword>
<keyword evidence="5 12" id="KW-1133">Transmembrane helix</keyword>
<comment type="catalytic activity">
    <reaction evidence="11 12">
        <text>L-cysteinyl-[protein] + hexadecanoyl-CoA = S-hexadecanoyl-L-cysteinyl-[protein] + CoA</text>
        <dbReference type="Rhea" id="RHEA:36683"/>
        <dbReference type="Rhea" id="RHEA-COMP:10131"/>
        <dbReference type="Rhea" id="RHEA-COMP:11032"/>
        <dbReference type="ChEBI" id="CHEBI:29950"/>
        <dbReference type="ChEBI" id="CHEBI:57287"/>
        <dbReference type="ChEBI" id="CHEBI:57379"/>
        <dbReference type="ChEBI" id="CHEBI:74151"/>
        <dbReference type="EC" id="2.3.1.225"/>
    </reaction>
</comment>
<evidence type="ECO:0000256" key="3">
    <source>
        <dbReference type="ARBA" id="ARBA00022692"/>
    </source>
</evidence>
<evidence type="ECO:0000256" key="6">
    <source>
        <dbReference type="ARBA" id="ARBA00023136"/>
    </source>
</evidence>
<evidence type="ECO:0000256" key="1">
    <source>
        <dbReference type="ARBA" id="ARBA00004477"/>
    </source>
</evidence>
<comment type="subcellular location">
    <subcellularLocation>
        <location evidence="1">Endoplasmic reticulum membrane</location>
        <topology evidence="1">Multi-pass membrane protein</topology>
    </subcellularLocation>
</comment>
<evidence type="ECO:0000313" key="15">
    <source>
        <dbReference type="Proteomes" id="UP000449547"/>
    </source>
</evidence>
<keyword evidence="4" id="KW-0256">Endoplasmic reticulum</keyword>
<feature type="transmembrane region" description="Helical" evidence="12">
    <location>
        <begin position="124"/>
        <end position="141"/>
    </location>
</feature>
<evidence type="ECO:0000256" key="7">
    <source>
        <dbReference type="ARBA" id="ARBA00023139"/>
    </source>
</evidence>
<evidence type="ECO:0000256" key="11">
    <source>
        <dbReference type="ARBA" id="ARBA00048048"/>
    </source>
</evidence>
<comment type="similarity">
    <text evidence="10">Belongs to the DHHC palmitoyltransferase family. SWF1 subfamily.</text>
</comment>
<evidence type="ECO:0000259" key="13">
    <source>
        <dbReference type="Pfam" id="PF01529"/>
    </source>
</evidence>
<keyword evidence="6 12" id="KW-0472">Membrane</keyword>
<evidence type="ECO:0000313" key="14">
    <source>
        <dbReference type="EMBL" id="KAA8904467.1"/>
    </source>
</evidence>
<evidence type="ECO:0000256" key="10">
    <source>
        <dbReference type="ARBA" id="ARBA00038463"/>
    </source>
</evidence>
<proteinExistence type="inferred from homology"/>
<accession>A0A642UUD7</accession>
<dbReference type="InterPro" id="IPR001594">
    <property type="entry name" value="Palmitoyltrfase_DHHC"/>
</dbReference>
<dbReference type="OrthoDB" id="9909019at2759"/>
<dbReference type="RefSeq" id="XP_034013305.1">
    <property type="nucleotide sequence ID" value="XM_034154491.1"/>
</dbReference>
<dbReference type="OMA" id="STNAYDH"/>
<evidence type="ECO:0000256" key="8">
    <source>
        <dbReference type="ARBA" id="ARBA00023288"/>
    </source>
</evidence>
<sequence>MCCLALVGCVAMAWLGSGIVAWLVFTVVVWLVYAAAIMLGYNGLLWRLIAPMLFWLVVVSLLGAVTSAIVVTVGDVPAFRTPWLTRWRQHILHGVDRIGLAYRWLDLRCPGGIDVYVRWSIPSGYIGVVTFCFCLFVIRTVPLLTPLIPGTSWHWYAIVASMAAVYAATAVAMLSDPGIIDDKHVAKYPNNNLIFFDGRVCHTCDVVKPARSKHCRVCGHCIAVYDHHCHWINNCVGGNNYRWFLVWLLANQNFLTYGFYLCARALIAQPHPDGYWRLIVGTTERNKVTGMFVILCGTFSVVSAAFFLLHLRYIYLGVTTNEADKWGDIEWLVRLGLLYRVTPGVGRLGERYVEYIGADTGFISLNDEQVVVAPHQFSGVHLEKVTSVETQLVNIYDRGFWHNLRERVWQ</sequence>
<keyword evidence="3 12" id="KW-0812">Transmembrane</keyword>
<keyword evidence="8" id="KW-0449">Lipoprotein</keyword>
<name>A0A642UUD7_DIURU</name>
<dbReference type="VEuPathDB" id="FungiDB:DIURU_001898"/>
<dbReference type="EMBL" id="SWFT01000058">
    <property type="protein sequence ID" value="KAA8904467.1"/>
    <property type="molecule type" value="Genomic_DNA"/>
</dbReference>
<evidence type="ECO:0000256" key="12">
    <source>
        <dbReference type="RuleBase" id="RU079119"/>
    </source>
</evidence>
<evidence type="ECO:0000256" key="4">
    <source>
        <dbReference type="ARBA" id="ARBA00022824"/>
    </source>
</evidence>
<dbReference type="Proteomes" id="UP000449547">
    <property type="component" value="Unassembled WGS sequence"/>
</dbReference>
<dbReference type="GO" id="GO:0005794">
    <property type="term" value="C:Golgi apparatus"/>
    <property type="evidence" value="ECO:0007669"/>
    <property type="project" value="TreeGrafter"/>
</dbReference>
<feature type="transmembrane region" description="Helical" evidence="12">
    <location>
        <begin position="244"/>
        <end position="267"/>
    </location>
</feature>
<keyword evidence="7" id="KW-0564">Palmitate</keyword>
<evidence type="ECO:0000256" key="2">
    <source>
        <dbReference type="ARBA" id="ARBA00022679"/>
    </source>
</evidence>
<comment type="caution">
    <text evidence="14">The sequence shown here is derived from an EMBL/GenBank/DDBJ whole genome shotgun (WGS) entry which is preliminary data.</text>
</comment>